<feature type="compositionally biased region" description="Polar residues" evidence="1">
    <location>
        <begin position="239"/>
        <end position="251"/>
    </location>
</feature>
<feature type="domain" description="DUF3071" evidence="2">
    <location>
        <begin position="8"/>
        <end position="171"/>
    </location>
</feature>
<feature type="region of interest" description="Disordered" evidence="1">
    <location>
        <begin position="236"/>
        <end position="256"/>
    </location>
</feature>
<dbReference type="Pfam" id="PF11268">
    <property type="entry name" value="DUF3071"/>
    <property type="match status" value="1"/>
</dbReference>
<organism evidence="3">
    <name type="scientific">Jonesiaceae bacterium BS-20</name>
    <dbReference type="NCBI Taxonomy" id="3120821"/>
    <lineage>
        <taxon>Bacteria</taxon>
        <taxon>Bacillati</taxon>
        <taxon>Actinomycetota</taxon>
        <taxon>Actinomycetes</taxon>
        <taxon>Micrococcales</taxon>
        <taxon>Jonesiaceae</taxon>
    </lineage>
</organism>
<evidence type="ECO:0000256" key="1">
    <source>
        <dbReference type="SAM" id="MobiDB-lite"/>
    </source>
</evidence>
<feature type="region of interest" description="Disordered" evidence="1">
    <location>
        <begin position="330"/>
        <end position="356"/>
    </location>
</feature>
<name>A0AAU7E122_9MICO</name>
<accession>A0AAU7E122</accession>
<dbReference type="InterPro" id="IPR021421">
    <property type="entry name" value="DUF3071"/>
</dbReference>
<dbReference type="AlphaFoldDB" id="A0AAU7E122"/>
<dbReference type="EMBL" id="CP146203">
    <property type="protein sequence ID" value="XBH23087.1"/>
    <property type="molecule type" value="Genomic_DNA"/>
</dbReference>
<evidence type="ECO:0000259" key="2">
    <source>
        <dbReference type="Pfam" id="PF11268"/>
    </source>
</evidence>
<proteinExistence type="predicted"/>
<evidence type="ECO:0000313" key="3">
    <source>
        <dbReference type="EMBL" id="XBH23087.1"/>
    </source>
</evidence>
<dbReference type="InterPro" id="IPR047682">
    <property type="entry name" value="SepH-like"/>
</dbReference>
<sequence>MKNEFASDLRFVGLHQDGDHLILATPDGVQHRLPITEMVRAAVRRDRPALEQLKNEAFGFLPPREIQAQIRAGRTAEEVSADADISLAQVRRYEGPVLAERAFVATTARNTKLAKEPGSPTLGEIVTDRLAHRGVDIHTLTWDAYRSEAHGWIVHASFSADDEAKVAKWAFDNVKSTLHALESEARWLSETSLHDEPGTRHLAAVQSAVYDFERDQEPAVLDQPSATDELLEQLDSVRGTRNQLTPPASSTSDEDNQQYARLYALTPTGNAPAEHDVVVDPPSIDTIEVAEPSTQTEEVHVPDSQVEEAPAEETEDDIVSEIFGADRVLPRSGRKSKKQRTRMPSWDEIMFGAKPE</sequence>
<feature type="compositionally biased region" description="Basic residues" evidence="1">
    <location>
        <begin position="332"/>
        <end position="341"/>
    </location>
</feature>
<gene>
    <name evidence="3" type="primary">sepH</name>
    <name evidence="3" type="ORF">V5R04_07745</name>
</gene>
<dbReference type="NCBIfam" id="NF040712">
    <property type="entry name" value="SepH"/>
    <property type="match status" value="1"/>
</dbReference>
<feature type="compositionally biased region" description="Acidic residues" evidence="1">
    <location>
        <begin position="305"/>
        <end position="315"/>
    </location>
</feature>
<protein>
    <submittedName>
        <fullName evidence="3">Septation protein SepH</fullName>
    </submittedName>
</protein>
<reference evidence="3" key="1">
    <citation type="submission" date="2024-02" db="EMBL/GenBank/DDBJ databases">
        <title>Tomenella chthoni gen. nov. sp. nov., a member of the family Jonesiaceae isolated from bat guano.</title>
        <authorList>
            <person name="Miller S.L."/>
            <person name="King J."/>
            <person name="Sankaranarayanan K."/>
            <person name="Lawson P.A."/>
        </authorList>
    </citation>
    <scope>NUCLEOTIDE SEQUENCE</scope>
    <source>
        <strain evidence="3">BS-20</strain>
    </source>
</reference>
<feature type="region of interest" description="Disordered" evidence="1">
    <location>
        <begin position="292"/>
        <end position="315"/>
    </location>
</feature>